<evidence type="ECO:0000256" key="1">
    <source>
        <dbReference type="SAM" id="Phobius"/>
    </source>
</evidence>
<protein>
    <submittedName>
        <fullName evidence="2">DUF1189 domain-containing protein</fullName>
    </submittedName>
</protein>
<evidence type="ECO:0000313" key="2">
    <source>
        <dbReference type="EMBL" id="RWR15127.1"/>
    </source>
</evidence>
<evidence type="ECO:0000313" key="3">
    <source>
        <dbReference type="Proteomes" id="UP000273811"/>
    </source>
</evidence>
<dbReference type="Pfam" id="PF06691">
    <property type="entry name" value="DUF1189"/>
    <property type="match status" value="1"/>
</dbReference>
<feature type="transmembrane region" description="Helical" evidence="1">
    <location>
        <begin position="149"/>
        <end position="169"/>
    </location>
</feature>
<comment type="caution">
    <text evidence="2">The sequence shown here is derived from an EMBL/GenBank/DDBJ whole genome shotgun (WGS) entry which is preliminary data.</text>
</comment>
<name>A0A443J3U0_9BACI</name>
<proteinExistence type="predicted"/>
<sequence length="178" mass="20018">MKDVKVLRKVSLMSIFFKSLYSPKEIAKYRFLTIGKSIQHVFILALFLSLGGFYNMIFRQDLMSDYGETVSDAGSKGLVTIVIVITTYIFNAGLLFLAITILAGIGEPIAKRLGRKLPYRQSWRLTACSATLPIVIFSLLHLFKFEETYFFLLALVIVAGIMLAAIQAIPKPKKRTDQ</sequence>
<dbReference type="Proteomes" id="UP000273811">
    <property type="component" value="Unassembled WGS sequence"/>
</dbReference>
<dbReference type="OrthoDB" id="1903376at2"/>
<dbReference type="AlphaFoldDB" id="A0A443J3U0"/>
<dbReference type="EMBL" id="QYTU02000001">
    <property type="protein sequence ID" value="RWR15127.1"/>
    <property type="molecule type" value="Genomic_DNA"/>
</dbReference>
<reference evidence="2" key="1">
    <citation type="submission" date="2018-12" db="EMBL/GenBank/DDBJ databases">
        <authorList>
            <person name="Sun L."/>
            <person name="Chen Z."/>
        </authorList>
    </citation>
    <scope>NUCLEOTIDE SEQUENCE [LARGE SCALE GENOMIC DNA]</scope>
    <source>
        <strain evidence="2">DSM 16012</strain>
    </source>
</reference>
<organism evidence="2 3">
    <name type="scientific">Siminovitchia fortis</name>
    <dbReference type="NCBI Taxonomy" id="254758"/>
    <lineage>
        <taxon>Bacteria</taxon>
        <taxon>Bacillati</taxon>
        <taxon>Bacillota</taxon>
        <taxon>Bacilli</taxon>
        <taxon>Bacillales</taxon>
        <taxon>Bacillaceae</taxon>
        <taxon>Siminovitchia</taxon>
    </lineage>
</organism>
<feature type="transmembrane region" description="Helical" evidence="1">
    <location>
        <begin position="78"/>
        <end position="105"/>
    </location>
</feature>
<keyword evidence="1" id="KW-0812">Transmembrane</keyword>
<accession>A0A443J3U0</accession>
<dbReference type="InterPro" id="IPR009574">
    <property type="entry name" value="DUF1189"/>
</dbReference>
<keyword evidence="3" id="KW-1185">Reference proteome</keyword>
<gene>
    <name evidence="2" type="ORF">D4N35_000885</name>
</gene>
<keyword evidence="1" id="KW-1133">Transmembrane helix</keyword>
<feature type="transmembrane region" description="Helical" evidence="1">
    <location>
        <begin position="38"/>
        <end position="58"/>
    </location>
</feature>
<keyword evidence="1" id="KW-0472">Membrane</keyword>
<feature type="transmembrane region" description="Helical" evidence="1">
    <location>
        <begin position="125"/>
        <end position="143"/>
    </location>
</feature>